<comment type="caution">
    <text evidence="2">The sequence shown here is derived from an EMBL/GenBank/DDBJ whole genome shotgun (WGS) entry which is preliminary data.</text>
</comment>
<protein>
    <submittedName>
        <fullName evidence="2">Uncharacterized protein</fullName>
    </submittedName>
</protein>
<dbReference type="Proteomes" id="UP000309215">
    <property type="component" value="Unassembled WGS sequence"/>
</dbReference>
<reference evidence="2 3" key="1">
    <citation type="submission" date="2019-04" db="EMBL/GenBank/DDBJ databases">
        <authorList>
            <person name="Li Y."/>
            <person name="Wang J."/>
        </authorList>
    </citation>
    <scope>NUCLEOTIDE SEQUENCE [LARGE SCALE GENOMIC DNA]</scope>
    <source>
        <strain evidence="2 3">DSM 14668</strain>
    </source>
</reference>
<proteinExistence type="predicted"/>
<keyword evidence="3" id="KW-1185">Reference proteome</keyword>
<dbReference type="AlphaFoldDB" id="A0A4V5PMH9"/>
<name>A0A4V5PMH9_9BACT</name>
<organism evidence="2 3">
    <name type="scientific">Polyangium fumosum</name>
    <dbReference type="NCBI Taxonomy" id="889272"/>
    <lineage>
        <taxon>Bacteria</taxon>
        <taxon>Pseudomonadati</taxon>
        <taxon>Myxococcota</taxon>
        <taxon>Polyangia</taxon>
        <taxon>Polyangiales</taxon>
        <taxon>Polyangiaceae</taxon>
        <taxon>Polyangium</taxon>
    </lineage>
</organism>
<gene>
    <name evidence="2" type="ORF">E8A74_25220</name>
</gene>
<dbReference type="EMBL" id="SSMQ01000028">
    <property type="protein sequence ID" value="TKD03505.1"/>
    <property type="molecule type" value="Genomic_DNA"/>
</dbReference>
<evidence type="ECO:0000313" key="2">
    <source>
        <dbReference type="EMBL" id="TKD03505.1"/>
    </source>
</evidence>
<feature type="region of interest" description="Disordered" evidence="1">
    <location>
        <begin position="1"/>
        <end position="55"/>
    </location>
</feature>
<evidence type="ECO:0000256" key="1">
    <source>
        <dbReference type="SAM" id="MobiDB-lite"/>
    </source>
</evidence>
<accession>A0A4V5PMH9</accession>
<evidence type="ECO:0000313" key="3">
    <source>
        <dbReference type="Proteomes" id="UP000309215"/>
    </source>
</evidence>
<sequence>MYAPGYRSFHEPPGTPSARSKSSRIPVAGALTPPPAPPSPPAPPPSPPVPPAPPMPLLALAALAASPSGAPVRPSNEEVR</sequence>
<feature type="compositionally biased region" description="Pro residues" evidence="1">
    <location>
        <begin position="32"/>
        <end position="55"/>
    </location>
</feature>